<keyword evidence="7 16" id="KW-0963">Cytoplasm</keyword>
<dbReference type="InterPro" id="IPR043129">
    <property type="entry name" value="ATPase_NBD"/>
</dbReference>
<comment type="cofactor">
    <cofactor evidence="2">
        <name>K(+)</name>
        <dbReference type="ChEBI" id="CHEBI:29103"/>
    </cofactor>
</comment>
<dbReference type="Pfam" id="PF03309">
    <property type="entry name" value="Pan_kinase"/>
    <property type="match status" value="1"/>
</dbReference>
<keyword evidence="13 16" id="KW-0173">Coenzyme A biosynthesis</keyword>
<sequence length="243" mass="26805">MTTLAIDFGNTRVKFGLFKDGDLDASYSVLAAEAQNQFINLHETSNPDAIVFCATGNSKDFVTFLKKRGLSYEVIEAGTPVPYSNLYKTPETLGLDRKVLMVAAYKEYSAYNTLVIDAGTCVTYDFKNKENAYLGGAISPGLQMRFKAMHQFTAKLPDLEVSKDAVDLIGTDTYSAMQSGAINGLVAEIDGLIDRYKLEYDELKIILTGGDGLFLSDRLKNGIFADSNFLLKGLNYIVEFKRT</sequence>
<keyword evidence="11 16" id="KW-0067">ATP-binding</keyword>
<accession>A0ABS8GUN8</accession>
<evidence type="ECO:0000256" key="12">
    <source>
        <dbReference type="ARBA" id="ARBA00022958"/>
    </source>
</evidence>
<reference evidence="17 18" key="1">
    <citation type="submission" date="2021-11" db="EMBL/GenBank/DDBJ databases">
        <title>Seasonal and diel survey of microbial diversity of the Tyrrhenian coast.</title>
        <authorList>
            <person name="Gattoni G."/>
            <person name="Corral P."/>
        </authorList>
    </citation>
    <scope>NUCLEOTIDE SEQUENCE [LARGE SCALE GENOMIC DNA]</scope>
    <source>
        <strain evidence="17 18">Mr9</strain>
    </source>
</reference>
<evidence type="ECO:0000256" key="10">
    <source>
        <dbReference type="ARBA" id="ARBA00022777"/>
    </source>
</evidence>
<feature type="active site" description="Proton acceptor" evidence="16">
    <location>
        <position position="96"/>
    </location>
</feature>
<comment type="subunit">
    <text evidence="5 16">Homodimer.</text>
</comment>
<dbReference type="HAMAP" id="MF_01274">
    <property type="entry name" value="Pantothen_kinase_3"/>
    <property type="match status" value="1"/>
</dbReference>
<comment type="cofactor">
    <cofactor evidence="16">
        <name>NH4(+)</name>
        <dbReference type="ChEBI" id="CHEBI:28938"/>
    </cofactor>
    <cofactor evidence="16">
        <name>K(+)</name>
        <dbReference type="ChEBI" id="CHEBI:29103"/>
    </cofactor>
    <text evidence="16">A monovalent cation. Ammonium or potassium.</text>
</comment>
<feature type="binding site" evidence="16">
    <location>
        <position position="173"/>
    </location>
    <ligand>
        <name>substrate</name>
    </ligand>
</feature>
<dbReference type="Gene3D" id="3.30.420.40">
    <property type="match status" value="2"/>
</dbReference>
<dbReference type="Proteomes" id="UP001197770">
    <property type="component" value="Unassembled WGS sequence"/>
</dbReference>
<dbReference type="NCBIfam" id="TIGR00671">
    <property type="entry name" value="baf"/>
    <property type="match status" value="1"/>
</dbReference>
<evidence type="ECO:0000256" key="9">
    <source>
        <dbReference type="ARBA" id="ARBA00022741"/>
    </source>
</evidence>
<gene>
    <name evidence="16" type="primary">coaX</name>
    <name evidence="17" type="ORF">LLW17_12315</name>
</gene>
<dbReference type="GO" id="GO:0004594">
    <property type="term" value="F:pantothenate kinase activity"/>
    <property type="evidence" value="ECO:0007669"/>
    <property type="project" value="UniProtKB-EC"/>
</dbReference>
<comment type="function">
    <text evidence="16">Catalyzes the phosphorylation of pantothenate (Pan), the first step in CoA biosynthesis.</text>
</comment>
<organism evidence="17 18">
    <name type="scientific">Leeuwenhoekiella parthenopeia</name>
    <dbReference type="NCBI Taxonomy" id="2890320"/>
    <lineage>
        <taxon>Bacteria</taxon>
        <taxon>Pseudomonadati</taxon>
        <taxon>Bacteroidota</taxon>
        <taxon>Flavobacteriia</taxon>
        <taxon>Flavobacteriales</taxon>
        <taxon>Flavobacteriaceae</taxon>
        <taxon>Leeuwenhoekiella</taxon>
    </lineage>
</organism>
<feature type="binding site" evidence="16">
    <location>
        <begin position="94"/>
        <end position="97"/>
    </location>
    <ligand>
        <name>substrate</name>
    </ligand>
</feature>
<evidence type="ECO:0000256" key="7">
    <source>
        <dbReference type="ARBA" id="ARBA00022490"/>
    </source>
</evidence>
<comment type="pathway">
    <text evidence="4 16">Cofactor biosynthesis; coenzyme A biosynthesis; CoA from (R)-pantothenate: step 1/5.</text>
</comment>
<comment type="catalytic activity">
    <reaction evidence="1 16">
        <text>(R)-pantothenate + ATP = (R)-4'-phosphopantothenate + ADP + H(+)</text>
        <dbReference type="Rhea" id="RHEA:16373"/>
        <dbReference type="ChEBI" id="CHEBI:10986"/>
        <dbReference type="ChEBI" id="CHEBI:15378"/>
        <dbReference type="ChEBI" id="CHEBI:29032"/>
        <dbReference type="ChEBI" id="CHEBI:30616"/>
        <dbReference type="ChEBI" id="CHEBI:456216"/>
        <dbReference type="EC" id="2.7.1.33"/>
    </reaction>
</comment>
<evidence type="ECO:0000256" key="11">
    <source>
        <dbReference type="ARBA" id="ARBA00022840"/>
    </source>
</evidence>
<keyword evidence="10 16" id="KW-0418">Kinase</keyword>
<keyword evidence="18" id="KW-1185">Reference proteome</keyword>
<dbReference type="EMBL" id="JAJGMW010000016">
    <property type="protein sequence ID" value="MCC4213506.1"/>
    <property type="molecule type" value="Genomic_DNA"/>
</dbReference>
<comment type="similarity">
    <text evidence="14 16">Belongs to the type III pantothenate kinase family.</text>
</comment>
<evidence type="ECO:0000256" key="1">
    <source>
        <dbReference type="ARBA" id="ARBA00001206"/>
    </source>
</evidence>
<feature type="binding site" evidence="16">
    <location>
        <begin position="7"/>
        <end position="14"/>
    </location>
    <ligand>
        <name>ATP</name>
        <dbReference type="ChEBI" id="CHEBI:30616"/>
    </ligand>
</feature>
<evidence type="ECO:0000256" key="16">
    <source>
        <dbReference type="HAMAP-Rule" id="MF_01274"/>
    </source>
</evidence>
<evidence type="ECO:0000256" key="3">
    <source>
        <dbReference type="ARBA" id="ARBA00004496"/>
    </source>
</evidence>
<evidence type="ECO:0000256" key="6">
    <source>
        <dbReference type="ARBA" id="ARBA00012102"/>
    </source>
</evidence>
<dbReference type="PANTHER" id="PTHR34265:SF1">
    <property type="entry name" value="TYPE III PANTOTHENATE KINASE"/>
    <property type="match status" value="1"/>
</dbReference>
<keyword evidence="12 16" id="KW-0630">Potassium</keyword>
<dbReference type="SUPFAM" id="SSF53067">
    <property type="entry name" value="Actin-like ATPase domain"/>
    <property type="match status" value="2"/>
</dbReference>
<evidence type="ECO:0000256" key="15">
    <source>
        <dbReference type="ARBA" id="ARBA00040883"/>
    </source>
</evidence>
<keyword evidence="8 16" id="KW-0808">Transferase</keyword>
<dbReference type="CDD" id="cd24015">
    <property type="entry name" value="ASKHA_NBD_PanK-III"/>
    <property type="match status" value="1"/>
</dbReference>
<evidence type="ECO:0000256" key="13">
    <source>
        <dbReference type="ARBA" id="ARBA00022993"/>
    </source>
</evidence>
<dbReference type="InterPro" id="IPR004619">
    <property type="entry name" value="Type_III_PanK"/>
</dbReference>
<dbReference type="PANTHER" id="PTHR34265">
    <property type="entry name" value="TYPE III PANTOTHENATE KINASE"/>
    <property type="match status" value="1"/>
</dbReference>
<feature type="binding site" evidence="16">
    <location>
        <position position="87"/>
    </location>
    <ligand>
        <name>substrate</name>
    </ligand>
</feature>
<feature type="binding site" evidence="16">
    <location>
        <position position="117"/>
    </location>
    <ligand>
        <name>K(+)</name>
        <dbReference type="ChEBI" id="CHEBI:29103"/>
    </ligand>
</feature>
<evidence type="ECO:0000256" key="8">
    <source>
        <dbReference type="ARBA" id="ARBA00022679"/>
    </source>
</evidence>
<evidence type="ECO:0000256" key="4">
    <source>
        <dbReference type="ARBA" id="ARBA00005225"/>
    </source>
</evidence>
<dbReference type="EC" id="2.7.1.33" evidence="6 16"/>
<feature type="binding site" evidence="16">
    <location>
        <position position="120"/>
    </location>
    <ligand>
        <name>ATP</name>
        <dbReference type="ChEBI" id="CHEBI:30616"/>
    </ligand>
</feature>
<name>A0ABS8GUN8_9FLAO</name>
<proteinExistence type="inferred from homology"/>
<comment type="caution">
    <text evidence="17">The sequence shown here is derived from an EMBL/GenBank/DDBJ whole genome shotgun (WGS) entry which is preliminary data.</text>
</comment>
<keyword evidence="9 16" id="KW-0547">Nucleotide-binding</keyword>
<evidence type="ECO:0000313" key="18">
    <source>
        <dbReference type="Proteomes" id="UP001197770"/>
    </source>
</evidence>
<evidence type="ECO:0000256" key="14">
    <source>
        <dbReference type="ARBA" id="ARBA00038036"/>
    </source>
</evidence>
<comment type="subcellular location">
    <subcellularLocation>
        <location evidence="3 16">Cytoplasm</location>
    </subcellularLocation>
</comment>
<evidence type="ECO:0000256" key="5">
    <source>
        <dbReference type="ARBA" id="ARBA00011738"/>
    </source>
</evidence>
<evidence type="ECO:0000313" key="17">
    <source>
        <dbReference type="EMBL" id="MCC4213506.1"/>
    </source>
</evidence>
<protein>
    <recommendedName>
        <fullName evidence="15 16">Type III pantothenate kinase</fullName>
        <ecNumber evidence="6 16">2.7.1.33</ecNumber>
    </recommendedName>
    <alternativeName>
        <fullName evidence="16">PanK-III</fullName>
    </alternativeName>
    <alternativeName>
        <fullName evidence="16">Pantothenic acid kinase</fullName>
    </alternativeName>
</protein>
<keyword evidence="16" id="KW-0479">Metal-binding</keyword>
<dbReference type="RefSeq" id="WP_228230590.1">
    <property type="nucleotide sequence ID" value="NZ_JAJGMW010000016.1"/>
</dbReference>
<evidence type="ECO:0000256" key="2">
    <source>
        <dbReference type="ARBA" id="ARBA00001958"/>
    </source>
</evidence>